<dbReference type="SMART" id="SM00342">
    <property type="entry name" value="HTH_ARAC"/>
    <property type="match status" value="1"/>
</dbReference>
<evidence type="ECO:0000256" key="1">
    <source>
        <dbReference type="ARBA" id="ARBA00023015"/>
    </source>
</evidence>
<dbReference type="PRINTS" id="PR00032">
    <property type="entry name" value="HTHARAC"/>
</dbReference>
<dbReference type="PROSITE" id="PS01124">
    <property type="entry name" value="HTH_ARAC_FAMILY_2"/>
    <property type="match status" value="1"/>
</dbReference>
<sequence length="296" mass="34133">METIMKPEGFQEELLHVMPEYIVKELEQSELTKHLFISDIGVFPRAQYHYRERSDGCNAHIVIYCTDGEGWIELENRKPLQLTARHLAVIPAGIPHRYGASSHLPWSIHWFHLHGDHAAPLFKMYNLYEGSIYLPHSINTKFLTEFEHCYELLSNKAYSMAIQVHVSNVFRELLSDIGMSSAGSSQDKKRENYMESAIRYMNDHLEASITLSDLAKHTGVSKQHLIFLFKKETGFPPVEYFLRLKIQKASQMLDLTALTIKEIGSEIGISDAYYFSRLFKKMMGVSPTEYRKIPKG</sequence>
<keyword evidence="2" id="KW-0238">DNA-binding</keyword>
<comment type="caution">
    <text evidence="5">The sequence shown here is derived from an EMBL/GenBank/DDBJ whole genome shotgun (WGS) entry which is preliminary data.</text>
</comment>
<dbReference type="PANTHER" id="PTHR43280:SF30">
    <property type="entry name" value="MMSAB OPERON REGULATORY PROTEIN"/>
    <property type="match status" value="1"/>
</dbReference>
<dbReference type="InterPro" id="IPR018060">
    <property type="entry name" value="HTH_AraC"/>
</dbReference>
<evidence type="ECO:0000256" key="2">
    <source>
        <dbReference type="ARBA" id="ARBA00023125"/>
    </source>
</evidence>
<dbReference type="SUPFAM" id="SSF51215">
    <property type="entry name" value="Regulatory protein AraC"/>
    <property type="match status" value="1"/>
</dbReference>
<dbReference type="CDD" id="cd06986">
    <property type="entry name" value="cupin_MmsR-like_N"/>
    <property type="match status" value="1"/>
</dbReference>
<dbReference type="InterPro" id="IPR003313">
    <property type="entry name" value="AraC-bd"/>
</dbReference>
<keyword evidence="3" id="KW-0804">Transcription</keyword>
<keyword evidence="6" id="KW-1185">Reference proteome</keyword>
<accession>A0ABT4GI71</accession>
<evidence type="ECO:0000313" key="6">
    <source>
        <dbReference type="Proteomes" id="UP001527099"/>
    </source>
</evidence>
<reference evidence="5 6" key="1">
    <citation type="submission" date="2022-05" db="EMBL/GenBank/DDBJ databases">
        <title>Genome Sequencing of Bee-Associated Microbes.</title>
        <authorList>
            <person name="Dunlap C."/>
        </authorList>
    </citation>
    <scope>NUCLEOTIDE SEQUENCE [LARGE SCALE GENOMIC DNA]</scope>
    <source>
        <strain evidence="5 6">NRRL B-14421</strain>
    </source>
</reference>
<dbReference type="RefSeq" id="WP_268617058.1">
    <property type="nucleotide sequence ID" value="NZ_JAMDMX010000082.1"/>
</dbReference>
<name>A0ABT4GI71_9BACL</name>
<dbReference type="Pfam" id="PF12833">
    <property type="entry name" value="HTH_18"/>
    <property type="match status" value="1"/>
</dbReference>
<keyword evidence="1" id="KW-0805">Transcription regulation</keyword>
<dbReference type="InterPro" id="IPR037923">
    <property type="entry name" value="HTH-like"/>
</dbReference>
<dbReference type="Gene3D" id="2.60.120.280">
    <property type="entry name" value="Regulatory protein AraC"/>
    <property type="match status" value="1"/>
</dbReference>
<evidence type="ECO:0000313" key="5">
    <source>
        <dbReference type="EMBL" id="MCY9695894.1"/>
    </source>
</evidence>
<organism evidence="5 6">
    <name type="scientific">Paenibacillus alginolyticus</name>
    <dbReference type="NCBI Taxonomy" id="59839"/>
    <lineage>
        <taxon>Bacteria</taxon>
        <taxon>Bacillati</taxon>
        <taxon>Bacillota</taxon>
        <taxon>Bacilli</taxon>
        <taxon>Bacillales</taxon>
        <taxon>Paenibacillaceae</taxon>
        <taxon>Paenibacillus</taxon>
    </lineage>
</organism>
<feature type="domain" description="HTH araC/xylS-type" evidence="4">
    <location>
        <begin position="195"/>
        <end position="293"/>
    </location>
</feature>
<dbReference type="Gene3D" id="1.10.10.60">
    <property type="entry name" value="Homeodomain-like"/>
    <property type="match status" value="2"/>
</dbReference>
<gene>
    <name evidence="5" type="ORF">M5X19_23750</name>
</gene>
<dbReference type="InterPro" id="IPR009057">
    <property type="entry name" value="Homeodomain-like_sf"/>
</dbReference>
<dbReference type="SUPFAM" id="SSF46689">
    <property type="entry name" value="Homeodomain-like"/>
    <property type="match status" value="2"/>
</dbReference>
<dbReference type="Pfam" id="PF02311">
    <property type="entry name" value="AraC_binding"/>
    <property type="match status" value="1"/>
</dbReference>
<dbReference type="InterPro" id="IPR020449">
    <property type="entry name" value="Tscrpt_reg_AraC-type_HTH"/>
</dbReference>
<dbReference type="EMBL" id="JAMDMX010000082">
    <property type="protein sequence ID" value="MCY9695894.1"/>
    <property type="molecule type" value="Genomic_DNA"/>
</dbReference>
<evidence type="ECO:0000259" key="4">
    <source>
        <dbReference type="PROSITE" id="PS01124"/>
    </source>
</evidence>
<protein>
    <submittedName>
        <fullName evidence="5">AraC family transcriptional regulator</fullName>
    </submittedName>
</protein>
<dbReference type="PANTHER" id="PTHR43280">
    <property type="entry name" value="ARAC-FAMILY TRANSCRIPTIONAL REGULATOR"/>
    <property type="match status" value="1"/>
</dbReference>
<evidence type="ECO:0000256" key="3">
    <source>
        <dbReference type="ARBA" id="ARBA00023163"/>
    </source>
</evidence>
<proteinExistence type="predicted"/>
<dbReference type="InterPro" id="IPR018062">
    <property type="entry name" value="HTH_AraC-typ_CS"/>
</dbReference>
<dbReference type="PROSITE" id="PS00041">
    <property type="entry name" value="HTH_ARAC_FAMILY_1"/>
    <property type="match status" value="1"/>
</dbReference>
<dbReference type="Proteomes" id="UP001527099">
    <property type="component" value="Unassembled WGS sequence"/>
</dbReference>